<comment type="caution">
    <text evidence="1">The sequence shown here is derived from an EMBL/GenBank/DDBJ whole genome shotgun (WGS) entry which is preliminary data.</text>
</comment>
<dbReference type="OrthoDB" id="7699677at2759"/>
<accession>A0A8X6XJZ8</accession>
<organism evidence="1 2">
    <name type="scientific">Trichonephila inaurata madagascariensis</name>
    <dbReference type="NCBI Taxonomy" id="2747483"/>
    <lineage>
        <taxon>Eukaryota</taxon>
        <taxon>Metazoa</taxon>
        <taxon>Ecdysozoa</taxon>
        <taxon>Arthropoda</taxon>
        <taxon>Chelicerata</taxon>
        <taxon>Arachnida</taxon>
        <taxon>Araneae</taxon>
        <taxon>Araneomorphae</taxon>
        <taxon>Entelegynae</taxon>
        <taxon>Araneoidea</taxon>
        <taxon>Nephilidae</taxon>
        <taxon>Trichonephila</taxon>
        <taxon>Trichonephila inaurata</taxon>
    </lineage>
</organism>
<gene>
    <name evidence="1" type="primary">EVAR_26443_1</name>
    <name evidence="1" type="ORF">TNIN_290631</name>
</gene>
<protein>
    <submittedName>
        <fullName evidence="1">Uncharacterized protein</fullName>
    </submittedName>
</protein>
<proteinExistence type="predicted"/>
<dbReference type="AlphaFoldDB" id="A0A8X6XJZ8"/>
<evidence type="ECO:0000313" key="2">
    <source>
        <dbReference type="Proteomes" id="UP000886998"/>
    </source>
</evidence>
<evidence type="ECO:0000313" key="1">
    <source>
        <dbReference type="EMBL" id="GFY54010.1"/>
    </source>
</evidence>
<reference evidence="1" key="1">
    <citation type="submission" date="2020-08" db="EMBL/GenBank/DDBJ databases">
        <title>Multicomponent nature underlies the extraordinary mechanical properties of spider dragline silk.</title>
        <authorList>
            <person name="Kono N."/>
            <person name="Nakamura H."/>
            <person name="Mori M."/>
            <person name="Yoshida Y."/>
            <person name="Ohtoshi R."/>
            <person name="Malay A.D."/>
            <person name="Moran D.A.P."/>
            <person name="Tomita M."/>
            <person name="Numata K."/>
            <person name="Arakawa K."/>
        </authorList>
    </citation>
    <scope>NUCLEOTIDE SEQUENCE</scope>
</reference>
<dbReference type="Proteomes" id="UP000886998">
    <property type="component" value="Unassembled WGS sequence"/>
</dbReference>
<keyword evidence="2" id="KW-1185">Reference proteome</keyword>
<sequence length="267" mass="31123">MKNVPKTLSSISKQMLHMVTQLNSKRFDIVFDQYFSPSIKDYERSLRHESTPLGFIITTPDQVRPSDLAKELKNIRFKQALVDFFILHWSTEEMVPFMNNKNIVVNFKKCHSFTVANNTVVSNIDENLTCTDLEEADTKIIHHIYNIDAQTNFVRCSDTAAIMLGNMRHLKNNDYHVWILTGIVHKVKYIDITKVYEQLGNSLSCCLPGFHTITGCDYNIAFFKKDNYIIYFTEEDTKDADEDNKDIQYQHWIDDEISNLNDDNNED</sequence>
<name>A0A8X6XJZ8_9ARAC</name>
<dbReference type="EMBL" id="BMAV01009618">
    <property type="protein sequence ID" value="GFY54010.1"/>
    <property type="molecule type" value="Genomic_DNA"/>
</dbReference>